<dbReference type="InterPro" id="IPR001810">
    <property type="entry name" value="F-box_dom"/>
</dbReference>
<sequence length="116" mass="12854">MPAHAFFSIPELVFEVLAYLDRRSLLAFTLVSRQYHQLSYPFLNRDLAIWDDATLVLLLNNVSTLKTITKHTHQIRSLRTGAPFLAAYMNGLALQSQLSSLALSASPSGPIITAPN</sequence>
<gene>
    <name evidence="2" type="ORF">BG015_011504</name>
</gene>
<evidence type="ECO:0000259" key="1">
    <source>
        <dbReference type="Pfam" id="PF00646"/>
    </source>
</evidence>
<dbReference type="InterPro" id="IPR036047">
    <property type="entry name" value="F-box-like_dom_sf"/>
</dbReference>
<proteinExistence type="predicted"/>
<keyword evidence="3" id="KW-1185">Reference proteome</keyword>
<feature type="domain" description="F-box" evidence="1">
    <location>
        <begin position="10"/>
        <end position="38"/>
    </location>
</feature>
<dbReference type="AlphaFoldDB" id="A0A9P5RV01"/>
<organism evidence="2 3">
    <name type="scientific">Linnemannia schmuckeri</name>
    <dbReference type="NCBI Taxonomy" id="64567"/>
    <lineage>
        <taxon>Eukaryota</taxon>
        <taxon>Fungi</taxon>
        <taxon>Fungi incertae sedis</taxon>
        <taxon>Mucoromycota</taxon>
        <taxon>Mortierellomycotina</taxon>
        <taxon>Mortierellomycetes</taxon>
        <taxon>Mortierellales</taxon>
        <taxon>Mortierellaceae</taxon>
        <taxon>Linnemannia</taxon>
    </lineage>
</organism>
<dbReference type="Pfam" id="PF00646">
    <property type="entry name" value="F-box"/>
    <property type="match status" value="1"/>
</dbReference>
<dbReference type="Proteomes" id="UP000748756">
    <property type="component" value="Unassembled WGS sequence"/>
</dbReference>
<dbReference type="EMBL" id="JAAAUQ010000896">
    <property type="protein sequence ID" value="KAF9146732.1"/>
    <property type="molecule type" value="Genomic_DNA"/>
</dbReference>
<accession>A0A9P5RV01</accession>
<protein>
    <recommendedName>
        <fullName evidence="1">F-box domain-containing protein</fullName>
    </recommendedName>
</protein>
<evidence type="ECO:0000313" key="3">
    <source>
        <dbReference type="Proteomes" id="UP000748756"/>
    </source>
</evidence>
<name>A0A9P5RV01_9FUNG</name>
<reference evidence="2" key="1">
    <citation type="journal article" date="2020" name="Fungal Divers.">
        <title>Resolving the Mortierellaceae phylogeny through synthesis of multi-gene phylogenetics and phylogenomics.</title>
        <authorList>
            <person name="Vandepol N."/>
            <person name="Liber J."/>
            <person name="Desiro A."/>
            <person name="Na H."/>
            <person name="Kennedy M."/>
            <person name="Barry K."/>
            <person name="Grigoriev I.V."/>
            <person name="Miller A.N."/>
            <person name="O'Donnell K."/>
            <person name="Stajich J.E."/>
            <person name="Bonito G."/>
        </authorList>
    </citation>
    <scope>NUCLEOTIDE SEQUENCE</scope>
    <source>
        <strain evidence="2">NRRL 6426</strain>
    </source>
</reference>
<dbReference type="SUPFAM" id="SSF81383">
    <property type="entry name" value="F-box domain"/>
    <property type="match status" value="1"/>
</dbReference>
<evidence type="ECO:0000313" key="2">
    <source>
        <dbReference type="EMBL" id="KAF9146732.1"/>
    </source>
</evidence>
<comment type="caution">
    <text evidence="2">The sequence shown here is derived from an EMBL/GenBank/DDBJ whole genome shotgun (WGS) entry which is preliminary data.</text>
</comment>